<evidence type="ECO:0000256" key="4">
    <source>
        <dbReference type="ARBA" id="ARBA00023136"/>
    </source>
</evidence>
<name>A0A914QGW8_9BILA</name>
<keyword evidence="7" id="KW-1185">Reference proteome</keyword>
<keyword evidence="3 5" id="KW-1133">Transmembrane helix</keyword>
<keyword evidence="2 5" id="KW-0812">Transmembrane</keyword>
<evidence type="ECO:0000313" key="7">
    <source>
        <dbReference type="Proteomes" id="UP000887578"/>
    </source>
</evidence>
<sequence length="128" mass="14005">MKDKNQSNVQEGYSLVSNSANTMENVECGQKFRNMKGMGWVVTCLFIVGETAGGGLIAMPTAMISAGLVGGVAVILFGALMCAYTGNLLSENWTVLQQRWPEYRSHCRKPYPAMGLRALGPKFMFVFI</sequence>
<feature type="transmembrane region" description="Helical" evidence="5">
    <location>
        <begin position="64"/>
        <end position="89"/>
    </location>
</feature>
<dbReference type="AlphaFoldDB" id="A0A914QGW8"/>
<evidence type="ECO:0000259" key="6">
    <source>
        <dbReference type="Pfam" id="PF01490"/>
    </source>
</evidence>
<comment type="subcellular location">
    <subcellularLocation>
        <location evidence="1">Membrane</location>
    </subcellularLocation>
</comment>
<evidence type="ECO:0000256" key="5">
    <source>
        <dbReference type="SAM" id="Phobius"/>
    </source>
</evidence>
<accession>A0A914QGW8</accession>
<dbReference type="Proteomes" id="UP000887578">
    <property type="component" value="Unplaced"/>
</dbReference>
<evidence type="ECO:0000313" key="8">
    <source>
        <dbReference type="WBParaSite" id="PDA_v2.g28744.t1"/>
    </source>
</evidence>
<keyword evidence="4 5" id="KW-0472">Membrane</keyword>
<evidence type="ECO:0000256" key="3">
    <source>
        <dbReference type="ARBA" id="ARBA00022989"/>
    </source>
</evidence>
<reference evidence="8" key="1">
    <citation type="submission" date="2022-11" db="UniProtKB">
        <authorList>
            <consortium name="WormBaseParasite"/>
        </authorList>
    </citation>
    <scope>IDENTIFICATION</scope>
</reference>
<feature type="domain" description="Amino acid transporter transmembrane" evidence="6">
    <location>
        <begin position="38"/>
        <end position="127"/>
    </location>
</feature>
<dbReference type="Pfam" id="PF01490">
    <property type="entry name" value="Aa_trans"/>
    <property type="match status" value="1"/>
</dbReference>
<organism evidence="7 8">
    <name type="scientific">Panagrolaimus davidi</name>
    <dbReference type="NCBI Taxonomy" id="227884"/>
    <lineage>
        <taxon>Eukaryota</taxon>
        <taxon>Metazoa</taxon>
        <taxon>Ecdysozoa</taxon>
        <taxon>Nematoda</taxon>
        <taxon>Chromadorea</taxon>
        <taxon>Rhabditida</taxon>
        <taxon>Tylenchina</taxon>
        <taxon>Panagrolaimomorpha</taxon>
        <taxon>Panagrolaimoidea</taxon>
        <taxon>Panagrolaimidae</taxon>
        <taxon>Panagrolaimus</taxon>
    </lineage>
</organism>
<evidence type="ECO:0000256" key="2">
    <source>
        <dbReference type="ARBA" id="ARBA00022692"/>
    </source>
</evidence>
<evidence type="ECO:0000256" key="1">
    <source>
        <dbReference type="ARBA" id="ARBA00004370"/>
    </source>
</evidence>
<dbReference type="GO" id="GO:0016020">
    <property type="term" value="C:membrane"/>
    <property type="evidence" value="ECO:0007669"/>
    <property type="project" value="UniProtKB-SubCell"/>
</dbReference>
<proteinExistence type="predicted"/>
<dbReference type="InterPro" id="IPR013057">
    <property type="entry name" value="AA_transpt_TM"/>
</dbReference>
<protein>
    <submittedName>
        <fullName evidence="8">Amino acid transporter transmembrane domain-containing protein</fullName>
    </submittedName>
</protein>
<feature type="transmembrane region" description="Helical" evidence="5">
    <location>
        <begin position="39"/>
        <end position="58"/>
    </location>
</feature>
<dbReference type="WBParaSite" id="PDA_v2.g28744.t1">
    <property type="protein sequence ID" value="PDA_v2.g28744.t1"/>
    <property type="gene ID" value="PDA_v2.g28744"/>
</dbReference>